<name>A0ACC6M3D2_9BACI</name>
<dbReference type="Proteomes" id="UP001277972">
    <property type="component" value="Unassembled WGS sequence"/>
</dbReference>
<proteinExistence type="predicted"/>
<comment type="caution">
    <text evidence="1">The sequence shown here is derived from an EMBL/GenBank/DDBJ whole genome shotgun (WGS) entry which is preliminary data.</text>
</comment>
<organism evidence="1 2">
    <name type="scientific">Gracilibacillus pellucidus</name>
    <dbReference type="NCBI Taxonomy" id="3095368"/>
    <lineage>
        <taxon>Bacteria</taxon>
        <taxon>Bacillati</taxon>
        <taxon>Bacillota</taxon>
        <taxon>Bacilli</taxon>
        <taxon>Bacillales</taxon>
        <taxon>Bacillaceae</taxon>
        <taxon>Gracilibacillus</taxon>
    </lineage>
</organism>
<sequence length="55" mass="6195">MSKEYKEAYDKALKIADMLGISTVTHNKDGSKTTRKPKKANKEVDISDIIEVILE</sequence>
<reference evidence="1" key="1">
    <citation type="submission" date="2023-11" db="EMBL/GenBank/DDBJ databases">
        <title>Gracilibacillus pellucida a moderately halophilic bacterium isolated from saline soil in Xinjiang province.</title>
        <authorList>
            <person name="Zhang Z."/>
            <person name="Tan F."/>
            <person name="Wang Y."/>
            <person name="Xia M."/>
        </authorList>
    </citation>
    <scope>NUCLEOTIDE SEQUENCE</scope>
    <source>
        <strain evidence="1">S3-1-1</strain>
    </source>
</reference>
<protein>
    <submittedName>
        <fullName evidence="1">Uncharacterized protein</fullName>
    </submittedName>
</protein>
<keyword evidence="2" id="KW-1185">Reference proteome</keyword>
<gene>
    <name evidence="1" type="ORF">SH601_05495</name>
</gene>
<accession>A0ACC6M3D2</accession>
<evidence type="ECO:0000313" key="2">
    <source>
        <dbReference type="Proteomes" id="UP001277972"/>
    </source>
</evidence>
<evidence type="ECO:0000313" key="1">
    <source>
        <dbReference type="EMBL" id="MDX8045439.1"/>
    </source>
</evidence>
<dbReference type="EMBL" id="JAWZSR010000002">
    <property type="protein sequence ID" value="MDX8045439.1"/>
    <property type="molecule type" value="Genomic_DNA"/>
</dbReference>